<dbReference type="PROSITE" id="PS50404">
    <property type="entry name" value="GST_NTER"/>
    <property type="match status" value="1"/>
</dbReference>
<dbReference type="SFLD" id="SFLDG01152">
    <property type="entry name" value="Main.3:_Omega-_and_Tau-like"/>
    <property type="match status" value="1"/>
</dbReference>
<dbReference type="SUPFAM" id="SSF47616">
    <property type="entry name" value="GST C-terminal domain-like"/>
    <property type="match status" value="1"/>
</dbReference>
<proteinExistence type="predicted"/>
<dbReference type="Pfam" id="PF13410">
    <property type="entry name" value="GST_C_2"/>
    <property type="match status" value="1"/>
</dbReference>
<dbReference type="InterPro" id="IPR010987">
    <property type="entry name" value="Glutathione-S-Trfase_C-like"/>
</dbReference>
<evidence type="ECO:0000256" key="1">
    <source>
        <dbReference type="ARBA" id="ARBA00012452"/>
    </source>
</evidence>
<evidence type="ECO:0000313" key="7">
    <source>
        <dbReference type="Proteomes" id="UP001652542"/>
    </source>
</evidence>
<dbReference type="InterPro" id="IPR036282">
    <property type="entry name" value="Glutathione-S-Trfase_C_sf"/>
</dbReference>
<sequence length="230" mass="25436">MSLSITLVSHALCPYVQRIAIALSEKGVAHERVTVDLANKPGWFLALSPLGRTPVLRVGEAALFESAAILEFLEETQPHPLYPADPVERARHRAWIGFASECLNDIAGFYTVPDSGTLERKAAALHARFRVMEGQLGPGPWFAGEQFSLVDAVFAPVFRYFDTFDRIGDFGVFDGLPGMAEWRRTLAGRPSVRNAVVAEYPGRLADFLRRKDSALSRMMEPSCLTLRQSA</sequence>
<dbReference type="InterPro" id="IPR045073">
    <property type="entry name" value="Omega/Tau-like"/>
</dbReference>
<name>A0ABT2ZFU9_9RHOB</name>
<dbReference type="CDD" id="cd00570">
    <property type="entry name" value="GST_N_family"/>
    <property type="match status" value="1"/>
</dbReference>
<evidence type="ECO:0000256" key="2">
    <source>
        <dbReference type="ARBA" id="ARBA00022679"/>
    </source>
</evidence>
<dbReference type="InterPro" id="IPR040079">
    <property type="entry name" value="Glutathione_S-Trfase"/>
</dbReference>
<feature type="domain" description="GST N-terminal" evidence="4">
    <location>
        <begin position="3"/>
        <end position="81"/>
    </location>
</feature>
<dbReference type="InterPro" id="IPR036249">
    <property type="entry name" value="Thioredoxin-like_sf"/>
</dbReference>
<dbReference type="SFLD" id="SFLDG00358">
    <property type="entry name" value="Main_(cytGST)"/>
    <property type="match status" value="1"/>
</dbReference>
<evidence type="ECO:0000256" key="3">
    <source>
        <dbReference type="ARBA" id="ARBA00047960"/>
    </source>
</evidence>
<dbReference type="InterPro" id="IPR004045">
    <property type="entry name" value="Glutathione_S-Trfase_N"/>
</dbReference>
<dbReference type="Gene3D" id="3.40.30.10">
    <property type="entry name" value="Glutaredoxin"/>
    <property type="match status" value="1"/>
</dbReference>
<protein>
    <recommendedName>
        <fullName evidence="1">glutathione transferase</fullName>
        <ecNumber evidence="1">2.5.1.18</ecNumber>
    </recommendedName>
</protein>
<dbReference type="PANTHER" id="PTHR43968:SF6">
    <property type="entry name" value="GLUTATHIONE S-TRANSFERASE OMEGA"/>
    <property type="match status" value="1"/>
</dbReference>
<dbReference type="EC" id="2.5.1.18" evidence="1"/>
<dbReference type="PANTHER" id="PTHR43968">
    <property type="match status" value="1"/>
</dbReference>
<evidence type="ECO:0000259" key="5">
    <source>
        <dbReference type="PROSITE" id="PS50405"/>
    </source>
</evidence>
<comment type="catalytic activity">
    <reaction evidence="3">
        <text>RX + glutathione = an S-substituted glutathione + a halide anion + H(+)</text>
        <dbReference type="Rhea" id="RHEA:16437"/>
        <dbReference type="ChEBI" id="CHEBI:15378"/>
        <dbReference type="ChEBI" id="CHEBI:16042"/>
        <dbReference type="ChEBI" id="CHEBI:17792"/>
        <dbReference type="ChEBI" id="CHEBI:57925"/>
        <dbReference type="ChEBI" id="CHEBI:90779"/>
        <dbReference type="EC" id="2.5.1.18"/>
    </reaction>
</comment>
<dbReference type="CDD" id="cd00299">
    <property type="entry name" value="GST_C_family"/>
    <property type="match status" value="1"/>
</dbReference>
<evidence type="ECO:0000313" key="6">
    <source>
        <dbReference type="EMBL" id="MCV2869898.1"/>
    </source>
</evidence>
<keyword evidence="7" id="KW-1185">Reference proteome</keyword>
<dbReference type="PROSITE" id="PS50405">
    <property type="entry name" value="GST_CTER"/>
    <property type="match status" value="1"/>
</dbReference>
<dbReference type="Pfam" id="PF13409">
    <property type="entry name" value="GST_N_2"/>
    <property type="match status" value="1"/>
</dbReference>
<reference evidence="6 7" key="1">
    <citation type="submission" date="2022-10" db="EMBL/GenBank/DDBJ databases">
        <title>Defluviimonas sp. nov., isolated from ocean surface water.</title>
        <authorList>
            <person name="He W."/>
            <person name="Wang L."/>
            <person name="Zhang D.-F."/>
        </authorList>
    </citation>
    <scope>NUCLEOTIDE SEQUENCE [LARGE SCALE GENOMIC DNA]</scope>
    <source>
        <strain evidence="6 7">WL0002</strain>
    </source>
</reference>
<gene>
    <name evidence="6" type="ORF">OEW28_14795</name>
</gene>
<comment type="caution">
    <text evidence="6">The sequence shown here is derived from an EMBL/GenBank/DDBJ whole genome shotgun (WGS) entry which is preliminary data.</text>
</comment>
<keyword evidence="2" id="KW-0808">Transferase</keyword>
<feature type="domain" description="GST C-terminal" evidence="5">
    <location>
        <begin position="85"/>
        <end position="215"/>
    </location>
</feature>
<dbReference type="SUPFAM" id="SSF52833">
    <property type="entry name" value="Thioredoxin-like"/>
    <property type="match status" value="1"/>
</dbReference>
<dbReference type="Gene3D" id="1.20.1050.10">
    <property type="match status" value="1"/>
</dbReference>
<dbReference type="RefSeq" id="WP_263735569.1">
    <property type="nucleotide sequence ID" value="NZ_JAOWKY010000004.1"/>
</dbReference>
<dbReference type="Proteomes" id="UP001652542">
    <property type="component" value="Unassembled WGS sequence"/>
</dbReference>
<dbReference type="EMBL" id="JAOWKY010000004">
    <property type="protein sequence ID" value="MCV2869898.1"/>
    <property type="molecule type" value="Genomic_DNA"/>
</dbReference>
<accession>A0ABT2ZFU9</accession>
<evidence type="ECO:0000259" key="4">
    <source>
        <dbReference type="PROSITE" id="PS50404"/>
    </source>
</evidence>
<organism evidence="6 7">
    <name type="scientific">Albidovulum marisflavi</name>
    <dbReference type="NCBI Taxonomy" id="2984159"/>
    <lineage>
        <taxon>Bacteria</taxon>
        <taxon>Pseudomonadati</taxon>
        <taxon>Pseudomonadota</taxon>
        <taxon>Alphaproteobacteria</taxon>
        <taxon>Rhodobacterales</taxon>
        <taxon>Paracoccaceae</taxon>
        <taxon>Albidovulum</taxon>
    </lineage>
</organism>
<dbReference type="InterPro" id="IPR050983">
    <property type="entry name" value="GST_Omega/HSP26"/>
</dbReference>
<dbReference type="SFLD" id="SFLDS00019">
    <property type="entry name" value="Glutathione_Transferase_(cytos"/>
    <property type="match status" value="1"/>
</dbReference>